<name>A0AC61NHX3_9BACT</name>
<evidence type="ECO:0000313" key="2">
    <source>
        <dbReference type="Proteomes" id="UP000826212"/>
    </source>
</evidence>
<sequence>MKRFLLFVISFLISISSLFSQSEETFTFEGSPTSGSYYENGRQLSLQNRFQTYSDDTNPYGIDSSSKAILGNKSISSVFDEIGGFYMYYTSFYLKRFYIKVTDPTGATIDTSKDIYLNGYHFSDLIFHYKIPKDVYNTDPKINNGFTLIDLSTIEGLDLDNTIIDKIMFENKPKEAYVFIDNVVYTAQSYSNEDFPLMQMVEVSNIQENSVDVSSEFVLSSAGYTERGFVYSTIDETPTEEEGATMVAVAGGSSSDVFTTTINNMEVDKIYYVRAYAKNSNGTRYSFPISTMSGASSVLRISSNNNPIPNNSTETITDNNTDLGSTKIGETISHTYTIANIGNEDYTISTTPLLKLETLDGIFGINEPLIFNQIAADSEETFTISANHSTPGIYTNTVKAINGESIDYSFNVKSIFYKEPEFTGYGYYSLNGEDSIEITSTVKPNFSPTSIRLDYGLTISLGNTINRPGTLYSTNNTNTFKVSFPIIQYGTAHYYRFTATNAAGDTNSSYYYVTAPTIDPVIETNDLITLNEGETKEISNSSLLVNDPNNQHIGMTIQSLPSHGEIQRDGETLAVGDIFTQADIDNNLVSYVHDGSHTTSDQMVVVIRNDKKTLDPTTIQFSITTENDPPVVIPQTRIAEKGLTITFTTEQFSDNLTDEEGDALEKIQITTLPTSGDLKLDGVPIVLNQEIPLSETAKITYVNGDEGTFFFMWKGYTNAYSTESGAVSLVIGPDNTPPTITSWSTNMVEDNTYSIPTNLWTDNYSDAQDLVKIALIEVGTGITVTLNDQALTPPVEVLVADLDNLKVVPDPNYNGAVVSRWDATDGANYTDGDKEWTVSISAVDDIPTAGIIDLNETEDTSISFTGDQFGSVYDDVENDGMTGVVFDLTKLDGVLALNGVDVVDGKVIPNVDISDLTYTPKANVFGSRMDTLLYRVQNTNGESLELYPIYVSLSSVNDKPTNEDFEIAIREDESFNFSFDLFNRSYDDVEQQVQEKVKITTLPTNGKLTLLGNLVVLGQEILKEDIMNLRYAPKPNRNGTGFDSFQFQSSDGIDYSSSHTVTIHVTSVADLMQVGFFNALHFTGNGYVEIPHIELSTSVSTIEFLVKTTLDNTDQVIVSSLSNNKGFEFGVNSSNQWYIKSGNGTTTDLTVIGSVANGASWKKVQIVTGANAKVTVLENENQFTTIDVGVIQNSDSFSYYLGKSSDEDINYFKGAMDELTLWNIVRTVDQAKDIYASYNVNTPNLVNYWNCDAIESFVLKDQVEGNIGTIQGNLYFEETGKIVFHQMNEEETLRTGVKITDWDSANGAIEIVSSNHGVATIVDNYNVDFTAKKDFSGIASFTYKLAGSSEQKTTQYIEVINVDDAPVAIPQSVHVGASGTVTLLKNRFEENFSDADNDPLEKIIVKTLPLASQGVLRMNGVTITENQEISVSDLETKGITFTKEGDFSGTATFNWNGYANGKWAAVDAYINLIVSPKVSNLAISDNRIDVREDEPYPITKSFFADAISNGENVTHIALITSPENGYFMKGDDVLTTPIQLMYSDLDDQDVTLHFNANWNGTDSFRWDLSDDVGYTDGDATATVVVAAVNDAPEVTDITMKTKEDVSLKFHTHLFRVGYSDVESDDAQYVIIESLPIDGALYYNDQEVVAGDLPLKMEVSPSIELVYAPLNNSSVNDTLTYRVQDSHLSNSVKANLAFEIEAVNDAPDGSDLTISMNEDEVFDFLPSVFTDHYSDVENDALGAITIVSLPGLGTLTYNGTTISEMMIPFEVNASNIGLLKFVPTPNGFGEPYTSFDYKLKDDNGAINGSYNITVSVVEVADAPSITEDVHISMNEDNSYIFSRSIFDKSFLDVDNHTLKTVKITTIPTNGSLSLDGVALSAGALVDITNIENLVFEPKTNLNGQDITAFEFKFVNDQGVESTDTGRCIANIRSVNDAPVITDSGNWSVTEGEVFTHTLAVMDYDNDGLLYSLVSGPAGMTINNQGVITWNADVETNRVDGIVVSVTDGEETVTFTTSILINNVNNKVPVVTTTSLNMNLKGLEQTFNFLLKATDADFGTTSFTNWTIIDLEDKDRDGVMAFSVDSSTGIISISDYDELFKYADHQYDFKVTVSDGTLVSAPTNVSIVITDDRESQSVSGVFNLSTTFNQASVSQIEQSDQSLVLQYESSNGVVATVQGHILQVKGVGTSEITVSNDGNKQYKPYSENFTFTVAKGDITVTARSYTRKYQEANPVWVYDVVGAQDGDSNIFTTEPTITSDAIQDSGVGVYNIEISAGISPNYNVRYFDGNLTIEKAEWSIIWSNQPDKLYINEPFTIALSDASIAFNVTSADVNIIAVDGKVITGLKVGSTDISITIPGDINHETKTIVETVTVYEHGNTPPTVDTDSETLNLKGLDGTETIQLVASDKESDSSALNGWELRYLQDKDNDGTAPFALDAITGVLSITDLDELFAYGTHDYTFQVRVRDVENYSEWKDVTISIVDNRELQSVTASFIKGSNYSELTVTQVSQSDASLVLEYVSSNVGVVRVEDNVFEIEGVGSSEIAVSNEGNNMYKPYSDTFTFTVAKGNITVTAKSYIRKYQESNPVFEYEVVGAREGDRDLFDNDPTISTTATVTSNVGSYALTLASGISSNYDADYIDGTLTIERADRDIVWSNPTNTLKVGESLTVVLSDATVPFTVTSSDEDIVSVMDQTITALDEGSATITVGVAEDQNYHAISFVETITVTKPANTPPTVDTDSETLNLKGLDGTETIQLEASDKESSGSSLNGWELRYLQDKDNDGTAPFALDAITGVLSITDLDELFAYGTHDYTFQVRVRDVENYSEWKDVTISIVDNRELQSVTASFIKVSNYSELTVTQVSQSDASLVLEYVSSNIGVVRVEDNVFEIEGVGSSEITVSNEGNNMYKPYSDTFTFTVAKGNITVTAKSYIRKYQESNPVFEYEVVGAREGDRDLFDNDPTISTTATVTSNVGSYVLTLASGISSNYDADYIDGTLTIERADRDIVWSNPTNTLKVGESLTVVLSDATVPFTVTSSDEDIVSVMDQTITALDEGSATITVEVSEDQNYHAISFVETITVTKPANTPPTVDTDSETLNLKGLDGTETIQLEASDKESSGSSLNGWELRYLQDKDNDGTAPFALDAITGVLSITDLDELFAYGTHDYTFQVRVRDVENYSEWKDVTISIVDNRELQSVTASFIKGSNYSELTVTQVSQSDASLVLEYVSSNVGVVRVEDNVFEIEGVGSSEIAVSNEGNNMYKPYSDTFTFTVAKGNITVTAKSYIRKYQESNPVFEYEVVGAREGDRDLFDNDPTISTTATVTSNVGSYALTLASGISSNYDADYIDGTLTIERADRDIVWSNPTNTLKVGESLTVVLSDATVPFTVTSSDEDIVSVMDQTITALDEGSATITVEVSEDQNYHAISFVETITVTKPANTPPTVDTDSETLNLKGLDGTETIQLVASDKESDSSALNGWELRYLQDKDNDGTAPFALDAITGVLSITDLDELFAYGTHDYTFQVRVRDVENYSEWKDVTISIVDNRELQSVTASFIKGSNYSELTVTQVSQSDASLALEYVSSNVGVVRVEDNVFEIEGVGSSEIAVSNEGNNMYKPYSDTFTFTVAKGNITVTAKSYIRKYQESNPVFEYEVEGAREGDSNIFGTSPTLSSSATLDSDVGTFDIEITPGISPNYNANYTNGTLTIERADRDIVWSNPTNALKVGESLTVVLSDATVPFTVTSSDEDIVSVMDQTITALDEGSATITVGVAEDQNYHAISFVETITVTKPANTPPTVDTDSETLNLKGLVGTETIQLEASDKESSGSSLNGWQFRYLQDKDYDGNAPFALHPNSGVLSITDLDELFKYGEDQYDFQVRVSDGEDYSEWTDITIYIVDDRNEQSVTSSFINEVNYRQLSVTQIAQTDQNLTLNYSSDNIDVVSINGLIFNIVGAGTSLITVTNDGNTLYKPFNYTFTFDVAKASATVRGVSYTRKYQELNPIWGYDVDGAREGDNIIFTTNPILSSVATKDSDVGKYDIVITPGVSKNYDVEYIHGTLTIEKAEWNVTWTNEDLDLEVGQTLDVELSQEVDFSLVSADPLILQTINHTITAVAEGTVILSIIVDEDENHKQQIIQREITVIGTTGEWDSEEKVKIYPNPASDFLEITGLKTDDKIFIYDSKGRLAKTVNVEDVKVTIPVQSLIEGVYLLRVNRDKVYKIIIKR</sequence>
<proteinExistence type="predicted"/>
<accession>A0AC61NHX3</accession>
<dbReference type="Proteomes" id="UP000826212">
    <property type="component" value="Chromosome"/>
</dbReference>
<dbReference type="EMBL" id="CP081303">
    <property type="protein sequence ID" value="QZE15280.1"/>
    <property type="molecule type" value="Genomic_DNA"/>
</dbReference>
<evidence type="ECO:0000313" key="1">
    <source>
        <dbReference type="EMBL" id="QZE15280.1"/>
    </source>
</evidence>
<gene>
    <name evidence="1" type="ORF">K4L44_05455</name>
</gene>
<protein>
    <submittedName>
        <fullName evidence="1">Tandem-95 repeat protein</fullName>
    </submittedName>
</protein>
<keyword evidence="2" id="KW-1185">Reference proteome</keyword>
<organism evidence="1 2">
    <name type="scientific">Halosquirtibacter laminarini</name>
    <dbReference type="NCBI Taxonomy" id="3374600"/>
    <lineage>
        <taxon>Bacteria</taxon>
        <taxon>Pseudomonadati</taxon>
        <taxon>Bacteroidota</taxon>
        <taxon>Bacteroidia</taxon>
        <taxon>Marinilabiliales</taxon>
        <taxon>Prolixibacteraceae</taxon>
        <taxon>Halosquirtibacter</taxon>
    </lineage>
</organism>
<reference evidence="1" key="1">
    <citation type="submission" date="2021-08" db="EMBL/GenBank/DDBJ databases">
        <title>Novel anaerobic bacterium isolated from sea squirt in East Sea, Republic of Korea.</title>
        <authorList>
            <person name="Nguyen T.H."/>
            <person name="Li Z."/>
            <person name="Lee Y.-J."/>
            <person name="Ko J."/>
            <person name="Kim S.-G."/>
        </authorList>
    </citation>
    <scope>NUCLEOTIDE SEQUENCE</scope>
    <source>
        <strain evidence="1">KCTC 25031</strain>
    </source>
</reference>